<comment type="subunit">
    <text evidence="5">Homodimer.</text>
</comment>
<dbReference type="PIRSF" id="PIRSF004808">
    <property type="entry name" value="LasT"/>
    <property type="match status" value="1"/>
</dbReference>
<name>A0AA41ZFX4_9GAMM</name>
<keyword evidence="5" id="KW-0963">Cytoplasm</keyword>
<reference evidence="7" key="1">
    <citation type="submission" date="2022-11" db="EMBL/GenBank/DDBJ databases">
        <title>Larsenimonas rhizosphaerae sp. nov., isolated from a tidal mudflat.</title>
        <authorList>
            <person name="Lee S.D."/>
            <person name="Kim I.S."/>
        </authorList>
    </citation>
    <scope>NUCLEOTIDE SEQUENCE</scope>
    <source>
        <strain evidence="7">GH2-1</strain>
    </source>
</reference>
<dbReference type="InterPro" id="IPR001537">
    <property type="entry name" value="SpoU_MeTrfase"/>
</dbReference>
<organism evidence="7 8">
    <name type="scientific">Larsenimonas rhizosphaerae</name>
    <dbReference type="NCBI Taxonomy" id="2944682"/>
    <lineage>
        <taxon>Bacteria</taxon>
        <taxon>Pseudomonadati</taxon>
        <taxon>Pseudomonadota</taxon>
        <taxon>Gammaproteobacteria</taxon>
        <taxon>Oceanospirillales</taxon>
        <taxon>Halomonadaceae</taxon>
        <taxon>Larsenimonas</taxon>
    </lineage>
</organism>
<feature type="domain" description="tRNA/rRNA methyltransferase SpoU type" evidence="6">
    <location>
        <begin position="5"/>
        <end position="161"/>
    </location>
</feature>
<evidence type="ECO:0000256" key="3">
    <source>
        <dbReference type="ARBA" id="ARBA00022679"/>
    </source>
</evidence>
<evidence type="ECO:0000259" key="6">
    <source>
        <dbReference type="Pfam" id="PF00588"/>
    </source>
</evidence>
<dbReference type="EC" id="2.1.1.200" evidence="5"/>
<comment type="catalytic activity">
    <reaction evidence="5">
        <text>cytidine(32) in tRNA + S-adenosyl-L-methionine = 2'-O-methylcytidine(32) in tRNA + S-adenosyl-L-homocysteine + H(+)</text>
        <dbReference type="Rhea" id="RHEA:42932"/>
        <dbReference type="Rhea" id="RHEA-COMP:10288"/>
        <dbReference type="Rhea" id="RHEA-COMP:10289"/>
        <dbReference type="ChEBI" id="CHEBI:15378"/>
        <dbReference type="ChEBI" id="CHEBI:57856"/>
        <dbReference type="ChEBI" id="CHEBI:59789"/>
        <dbReference type="ChEBI" id="CHEBI:74495"/>
        <dbReference type="ChEBI" id="CHEBI:82748"/>
        <dbReference type="EC" id="2.1.1.200"/>
    </reaction>
</comment>
<dbReference type="Gene3D" id="1.10.8.590">
    <property type="match status" value="1"/>
</dbReference>
<evidence type="ECO:0000256" key="4">
    <source>
        <dbReference type="ARBA" id="ARBA00022691"/>
    </source>
</evidence>
<keyword evidence="5" id="KW-0819">tRNA processing</keyword>
<dbReference type="EMBL" id="JAPIVE010000002">
    <property type="protein sequence ID" value="MCX2524567.1"/>
    <property type="molecule type" value="Genomic_DNA"/>
</dbReference>
<dbReference type="FunFam" id="3.40.1280.10:FF:000006">
    <property type="entry name" value="Uncharacterized tRNA/rRNA methyltransferase HI_0380"/>
    <property type="match status" value="1"/>
</dbReference>
<dbReference type="GO" id="GO:0003723">
    <property type="term" value="F:RNA binding"/>
    <property type="evidence" value="ECO:0007669"/>
    <property type="project" value="InterPro"/>
</dbReference>
<dbReference type="InterPro" id="IPR029028">
    <property type="entry name" value="Alpha/beta_knot_MTases"/>
</dbReference>
<sequence>MLDRIRIILLGTSHPGNAGGAARAMKTMGLSDLVFVNPRCEPVEGEAIARSSGAEDILHQSRTLDNLDDAIGDCTLVVGCSARSRTLPWPMISPRELSTRLPREIMRDEGEPQGRVAILFGREDSGLTNDELQRCHLHVHIQANPEYSSLNLAAAIQVISYECRQGMLAAETSADSDSEYFGVAWDRPPAAQEDVERLFVHLEQSMIRSGFHDPAMPRQLMARMRRMLMRTRLDDMEVNILRGMLSSFDKFTPPR</sequence>
<comment type="subcellular location">
    <subcellularLocation>
        <location evidence="5">Cytoplasm</location>
    </subcellularLocation>
</comment>
<keyword evidence="2 5" id="KW-0489">Methyltransferase</keyword>
<keyword evidence="3" id="KW-0808">Transferase</keyword>
<protein>
    <recommendedName>
        <fullName evidence="5">tRNA (cytidine/uridine-2'-O-)-methyltransferase TrmJ</fullName>
        <ecNumber evidence="5">2.1.1.200</ecNumber>
    </recommendedName>
    <alternativeName>
        <fullName evidence="5">tRNA (cytidine(32)/uridine(32)-2'-O)-methyltransferase</fullName>
    </alternativeName>
    <alternativeName>
        <fullName evidence="5">tRNA Cm32/Um32 methyltransferase</fullName>
    </alternativeName>
</protein>
<dbReference type="CDD" id="cd18093">
    <property type="entry name" value="SpoU-like_TrmJ"/>
    <property type="match status" value="1"/>
</dbReference>
<comment type="caution">
    <text evidence="7">The sequence shown here is derived from an EMBL/GenBank/DDBJ whole genome shotgun (WGS) entry which is preliminary data.</text>
</comment>
<evidence type="ECO:0000256" key="5">
    <source>
        <dbReference type="RuleBase" id="RU362024"/>
    </source>
</evidence>
<accession>A0AA41ZFX4</accession>
<dbReference type="RefSeq" id="WP_265896324.1">
    <property type="nucleotide sequence ID" value="NZ_JAPIVE010000002.1"/>
</dbReference>
<proteinExistence type="inferred from homology"/>
<comment type="similarity">
    <text evidence="1">Belongs to the class IV-like SAM-binding methyltransferase superfamily. RNA methyltransferase TrmH family.</text>
</comment>
<evidence type="ECO:0000313" key="8">
    <source>
        <dbReference type="Proteomes" id="UP001165678"/>
    </source>
</evidence>
<evidence type="ECO:0000313" key="7">
    <source>
        <dbReference type="EMBL" id="MCX2524567.1"/>
    </source>
</evidence>
<dbReference type="Proteomes" id="UP001165678">
    <property type="component" value="Unassembled WGS sequence"/>
</dbReference>
<dbReference type="NCBIfam" id="TIGR00050">
    <property type="entry name" value="rRNA_methyl_1"/>
    <property type="match status" value="1"/>
</dbReference>
<dbReference type="AlphaFoldDB" id="A0AA41ZFX4"/>
<evidence type="ECO:0000256" key="2">
    <source>
        <dbReference type="ARBA" id="ARBA00022603"/>
    </source>
</evidence>
<dbReference type="InterPro" id="IPR029026">
    <property type="entry name" value="tRNA_m1G_MTases_N"/>
</dbReference>
<dbReference type="PANTHER" id="PTHR42786:SF2">
    <property type="entry name" value="TRNA (CYTIDINE_URIDINE-2'-O-)-METHYLTRANSFERASE TRMJ"/>
    <property type="match status" value="1"/>
</dbReference>
<evidence type="ECO:0000256" key="1">
    <source>
        <dbReference type="ARBA" id="ARBA00007228"/>
    </source>
</evidence>
<dbReference type="PANTHER" id="PTHR42786">
    <property type="entry name" value="TRNA/RRNA METHYLTRANSFERASE"/>
    <property type="match status" value="1"/>
</dbReference>
<dbReference type="GO" id="GO:0160206">
    <property type="term" value="F:tRNA (cytidine(32)/uridine(32)-2'-O)-methyltransferase activity"/>
    <property type="evidence" value="ECO:0007669"/>
    <property type="project" value="UniProtKB-EC"/>
</dbReference>
<keyword evidence="4 5" id="KW-0949">S-adenosyl-L-methionine</keyword>
<dbReference type="SUPFAM" id="SSF75217">
    <property type="entry name" value="alpha/beta knot"/>
    <property type="match status" value="1"/>
</dbReference>
<keyword evidence="8" id="KW-1185">Reference proteome</keyword>
<dbReference type="Gene3D" id="3.40.1280.10">
    <property type="match status" value="1"/>
</dbReference>
<dbReference type="Pfam" id="PF00588">
    <property type="entry name" value="SpoU_methylase"/>
    <property type="match status" value="1"/>
</dbReference>
<dbReference type="GO" id="GO:0005829">
    <property type="term" value="C:cytosol"/>
    <property type="evidence" value="ECO:0007669"/>
    <property type="project" value="TreeGrafter"/>
</dbReference>
<comment type="catalytic activity">
    <reaction evidence="5">
        <text>uridine(32) in tRNA + S-adenosyl-L-methionine = 2'-O-methyluridine(32) in tRNA + S-adenosyl-L-homocysteine + H(+)</text>
        <dbReference type="Rhea" id="RHEA:42936"/>
        <dbReference type="Rhea" id="RHEA-COMP:10107"/>
        <dbReference type="Rhea" id="RHEA-COMP:10290"/>
        <dbReference type="ChEBI" id="CHEBI:15378"/>
        <dbReference type="ChEBI" id="CHEBI:57856"/>
        <dbReference type="ChEBI" id="CHEBI:59789"/>
        <dbReference type="ChEBI" id="CHEBI:65315"/>
        <dbReference type="ChEBI" id="CHEBI:74478"/>
        <dbReference type="EC" id="2.1.1.200"/>
    </reaction>
</comment>
<dbReference type="GO" id="GO:0002128">
    <property type="term" value="P:tRNA nucleoside ribose methylation"/>
    <property type="evidence" value="ECO:0007669"/>
    <property type="project" value="TreeGrafter"/>
</dbReference>
<comment type="function">
    <text evidence="5">Catalyzes the formation of 2'O-methylated cytidine (Cm32) or 2'O-methylated uridine (Um32) at position 32 in tRNA.</text>
</comment>
<gene>
    <name evidence="5" type="primary">trmJ</name>
    <name evidence="7" type="ORF">OQ287_09950</name>
</gene>
<dbReference type="InterPro" id="IPR004384">
    <property type="entry name" value="RNA_MeTrfase_TrmJ/LasT"/>
</dbReference>